<dbReference type="EMBL" id="JAIVGD010000026">
    <property type="protein sequence ID" value="KAH0741336.1"/>
    <property type="molecule type" value="Genomic_DNA"/>
</dbReference>
<dbReference type="Proteomes" id="UP000826656">
    <property type="component" value="Unassembled WGS sequence"/>
</dbReference>
<comment type="caution">
    <text evidence="1">The sequence shown here is derived from an EMBL/GenBank/DDBJ whole genome shotgun (WGS) entry which is preliminary data.</text>
</comment>
<evidence type="ECO:0000313" key="1">
    <source>
        <dbReference type="EMBL" id="KAH0741336.1"/>
    </source>
</evidence>
<proteinExistence type="predicted"/>
<keyword evidence="2" id="KW-1185">Reference proteome</keyword>
<protein>
    <submittedName>
        <fullName evidence="1">Uncharacterized protein</fullName>
    </submittedName>
</protein>
<gene>
    <name evidence="1" type="ORF">KY290_034379</name>
</gene>
<accession>A0ABQ7U3H3</accession>
<evidence type="ECO:0000313" key="2">
    <source>
        <dbReference type="Proteomes" id="UP000826656"/>
    </source>
</evidence>
<name>A0ABQ7U3H3_SOLTU</name>
<reference evidence="1 2" key="1">
    <citation type="journal article" date="2021" name="bioRxiv">
        <title>Chromosome-scale and haplotype-resolved genome assembly of a tetraploid potato cultivar.</title>
        <authorList>
            <person name="Sun H."/>
            <person name="Jiao W.-B."/>
            <person name="Krause K."/>
            <person name="Campoy J.A."/>
            <person name="Goel M."/>
            <person name="Folz-Donahue K."/>
            <person name="Kukat C."/>
            <person name="Huettel B."/>
            <person name="Schneeberger K."/>
        </authorList>
    </citation>
    <scope>NUCLEOTIDE SEQUENCE [LARGE SCALE GENOMIC DNA]</scope>
    <source>
        <strain evidence="1">SolTubOtavaFocal</strain>
        <tissue evidence="1">Leaves</tissue>
    </source>
</reference>
<sequence length="66" mass="7719">MKGETSNTYTLWQIYDDKNKTKTRKIATATKQPTNNIIHIFQSISKDETGDKVNEEPNSYRYFEAD</sequence>
<organism evidence="1 2">
    <name type="scientific">Solanum tuberosum</name>
    <name type="common">Potato</name>
    <dbReference type="NCBI Taxonomy" id="4113"/>
    <lineage>
        <taxon>Eukaryota</taxon>
        <taxon>Viridiplantae</taxon>
        <taxon>Streptophyta</taxon>
        <taxon>Embryophyta</taxon>
        <taxon>Tracheophyta</taxon>
        <taxon>Spermatophyta</taxon>
        <taxon>Magnoliopsida</taxon>
        <taxon>eudicotyledons</taxon>
        <taxon>Gunneridae</taxon>
        <taxon>Pentapetalae</taxon>
        <taxon>asterids</taxon>
        <taxon>lamiids</taxon>
        <taxon>Solanales</taxon>
        <taxon>Solanaceae</taxon>
        <taxon>Solanoideae</taxon>
        <taxon>Solaneae</taxon>
        <taxon>Solanum</taxon>
    </lineage>
</organism>